<accession>A0A8J6K0Y8</accession>
<gene>
    <name evidence="1" type="ORF">GDO78_003657</name>
</gene>
<dbReference type="Proteomes" id="UP000770717">
    <property type="component" value="Unassembled WGS sequence"/>
</dbReference>
<evidence type="ECO:0000313" key="2">
    <source>
        <dbReference type="Proteomes" id="UP000770717"/>
    </source>
</evidence>
<dbReference type="EMBL" id="WNTK01000012">
    <property type="protein sequence ID" value="KAG9475341.1"/>
    <property type="molecule type" value="Genomic_DNA"/>
</dbReference>
<name>A0A8J6K0Y8_ELECQ</name>
<keyword evidence="2" id="KW-1185">Reference proteome</keyword>
<evidence type="ECO:0000313" key="1">
    <source>
        <dbReference type="EMBL" id="KAG9475341.1"/>
    </source>
</evidence>
<comment type="caution">
    <text evidence="1">The sequence shown here is derived from an EMBL/GenBank/DDBJ whole genome shotgun (WGS) entry which is preliminary data.</text>
</comment>
<protein>
    <submittedName>
        <fullName evidence="1">Uncharacterized protein</fullName>
    </submittedName>
</protein>
<reference evidence="1" key="1">
    <citation type="thesis" date="2020" institute="ProQuest LLC" country="789 East Eisenhower Parkway, Ann Arbor, MI, USA">
        <title>Comparative Genomics and Chromosome Evolution.</title>
        <authorList>
            <person name="Mudd A.B."/>
        </authorList>
    </citation>
    <scope>NUCLEOTIDE SEQUENCE</scope>
    <source>
        <strain evidence="1">HN-11 Male</strain>
        <tissue evidence="1">Kidney and liver</tissue>
    </source>
</reference>
<sequence length="95" mass="11262">MQPYNVIHTPEKNMVELQKHKVRGYPIMQEHIESSVMVTQGSQRGLIQIKTKIYHIHNFVNHQVIKDVPTENLVPAQRPFCHRQNRSKQYVQSQF</sequence>
<organism evidence="1 2">
    <name type="scientific">Eleutherodactylus coqui</name>
    <name type="common">Puerto Rican coqui</name>
    <dbReference type="NCBI Taxonomy" id="57060"/>
    <lineage>
        <taxon>Eukaryota</taxon>
        <taxon>Metazoa</taxon>
        <taxon>Chordata</taxon>
        <taxon>Craniata</taxon>
        <taxon>Vertebrata</taxon>
        <taxon>Euteleostomi</taxon>
        <taxon>Amphibia</taxon>
        <taxon>Batrachia</taxon>
        <taxon>Anura</taxon>
        <taxon>Neobatrachia</taxon>
        <taxon>Hyloidea</taxon>
        <taxon>Eleutherodactylidae</taxon>
        <taxon>Eleutherodactylinae</taxon>
        <taxon>Eleutherodactylus</taxon>
        <taxon>Eleutherodactylus</taxon>
    </lineage>
</organism>
<dbReference type="AlphaFoldDB" id="A0A8J6K0Y8"/>
<proteinExistence type="predicted"/>